<accession>E1T7F8</accession>
<dbReference type="STRING" id="640512.BC1003_1618"/>
<name>E1T7F8_BURSG</name>
<organism evidence="1">
    <name type="scientific">Burkholderia sp. (strain CCGE1003)</name>
    <dbReference type="NCBI Taxonomy" id="640512"/>
    <lineage>
        <taxon>Bacteria</taxon>
        <taxon>Pseudomonadati</taxon>
        <taxon>Pseudomonadota</taxon>
        <taxon>Betaproteobacteria</taxon>
        <taxon>Burkholderiales</taxon>
        <taxon>Burkholderiaceae</taxon>
        <taxon>Burkholderia</taxon>
    </lineage>
</organism>
<dbReference type="OrthoDB" id="662444at2"/>
<reference evidence="1" key="1">
    <citation type="submission" date="2010-09" db="EMBL/GenBank/DDBJ databases">
        <title>Complete sequence of chromosome1 of Burkholderia sp. CCGE1003.</title>
        <authorList>
            <consortium name="US DOE Joint Genome Institute"/>
            <person name="Lucas S."/>
            <person name="Copeland A."/>
            <person name="Lapidus A."/>
            <person name="Cheng J.-F."/>
            <person name="Bruce D."/>
            <person name="Goodwin L."/>
            <person name="Pitluck S."/>
            <person name="Daligault H."/>
            <person name="Davenport K."/>
            <person name="Detter J.C."/>
            <person name="Han C."/>
            <person name="Tapia R."/>
            <person name="Land M."/>
            <person name="Hauser L."/>
            <person name="Jeffries C."/>
            <person name="Kyrpides N."/>
            <person name="Ivanova N."/>
            <person name="Ovchinnikova G."/>
            <person name="Martinez-Romero E."/>
            <person name="Rogel M.A."/>
            <person name="Auchtung J."/>
            <person name="Tiedje J.M."/>
            <person name="Woyke T."/>
        </authorList>
    </citation>
    <scope>NUCLEOTIDE SEQUENCE</scope>
    <source>
        <strain evidence="1">CCGE1003</strain>
    </source>
</reference>
<proteinExistence type="predicted"/>
<dbReference type="HOGENOM" id="CLU_1072323_0_0_4"/>
<protein>
    <recommendedName>
        <fullName evidence="2">Integrase family protein</fullName>
    </recommendedName>
</protein>
<dbReference type="EMBL" id="CP002217">
    <property type="protein sequence ID" value="ADN57588.1"/>
    <property type="molecule type" value="Genomic_DNA"/>
</dbReference>
<gene>
    <name evidence="1" type="ordered locus">BC1003_1618</name>
</gene>
<dbReference type="eggNOG" id="COG0582">
    <property type="taxonomic scope" value="Bacteria"/>
</dbReference>
<dbReference type="AlphaFoldDB" id="E1T7F8"/>
<sequence>MPTISKRVNRAGEISYQAKCRRKGFPILSKTFVDKKEAIKWARGIERAWDTGEGLAAPAPVAQTTVGDVLRLYDTRCVPAHRGAADEHARIASFLKHSFSRVLVADLTPEILANYRDERLKRVKPGTVLRELNIIRAALISSRNVCQSSQVSPDIEAVYLYTRQQWKVRQDGKECSRGKSDREPFKERHFLTCPVRRLQKDGWAQIKISMIRTLATTLEGQELKDSYRLQGKIALRLSTSAGNFDHEFQLDVTVDEIPF</sequence>
<evidence type="ECO:0000313" key="1">
    <source>
        <dbReference type="EMBL" id="ADN57588.1"/>
    </source>
</evidence>
<evidence type="ECO:0008006" key="2">
    <source>
        <dbReference type="Google" id="ProtNLM"/>
    </source>
</evidence>
<dbReference type="KEGG" id="bgf:BC1003_1618"/>